<dbReference type="SUPFAM" id="SSF51182">
    <property type="entry name" value="RmlC-like cupins"/>
    <property type="match status" value="1"/>
</dbReference>
<dbReference type="PANTHER" id="PTHR43280">
    <property type="entry name" value="ARAC-FAMILY TRANSCRIPTIONAL REGULATOR"/>
    <property type="match status" value="1"/>
</dbReference>
<dbReference type="SUPFAM" id="SSF46689">
    <property type="entry name" value="Homeodomain-like"/>
    <property type="match status" value="2"/>
</dbReference>
<dbReference type="InterPro" id="IPR020449">
    <property type="entry name" value="Tscrpt_reg_AraC-type_HTH"/>
</dbReference>
<dbReference type="InterPro" id="IPR018062">
    <property type="entry name" value="HTH_AraC-typ_CS"/>
</dbReference>
<evidence type="ECO:0000256" key="1">
    <source>
        <dbReference type="ARBA" id="ARBA00023015"/>
    </source>
</evidence>
<keyword evidence="3" id="KW-0804">Transcription</keyword>
<dbReference type="Gene3D" id="2.60.120.10">
    <property type="entry name" value="Jelly Rolls"/>
    <property type="match status" value="1"/>
</dbReference>
<evidence type="ECO:0000313" key="6">
    <source>
        <dbReference type="Proteomes" id="UP000753961"/>
    </source>
</evidence>
<dbReference type="Gene3D" id="1.10.10.60">
    <property type="entry name" value="Homeodomain-like"/>
    <property type="match status" value="2"/>
</dbReference>
<protein>
    <submittedName>
        <fullName evidence="5">AraC family transcriptional regulator</fullName>
    </submittedName>
</protein>
<dbReference type="RefSeq" id="WP_222578030.1">
    <property type="nucleotide sequence ID" value="NZ_JAHVHU010000001.1"/>
</dbReference>
<dbReference type="InterPro" id="IPR009057">
    <property type="entry name" value="Homeodomain-like_sf"/>
</dbReference>
<accession>A0A953L7E2</accession>
<dbReference type="SMART" id="SM00342">
    <property type="entry name" value="HTH_ARAC"/>
    <property type="match status" value="1"/>
</dbReference>
<dbReference type="InterPro" id="IPR018060">
    <property type="entry name" value="HTH_AraC"/>
</dbReference>
<dbReference type="PROSITE" id="PS01124">
    <property type="entry name" value="HTH_ARAC_FAMILY_2"/>
    <property type="match status" value="1"/>
</dbReference>
<feature type="domain" description="HTH araC/xylS-type" evidence="4">
    <location>
        <begin position="187"/>
        <end position="285"/>
    </location>
</feature>
<evidence type="ECO:0000259" key="4">
    <source>
        <dbReference type="PROSITE" id="PS01124"/>
    </source>
</evidence>
<sequence>MNAVELHLPQDFTKSFVVFREKGAFFPAPWHYHEHYELVLVKKSTGRRMVGDHIGYFDEGDLVFMGSMLPHVWVNDPEYFEGEADQEADALVIHFTKDFLGEGTMKMPEMEKLKKVLKLSQRGMAIKGKARAEIDRLMTEMPEMPGLLRMSNLFAVFQELAHAEEVEILASPAFVQNYESLASDRFKSIMEYIMQNFDQKITLEQVSGVANMSVTAFSNYFKDQFRMTFVEYLNSVRIGQVCVLMSETDKNISEIAYNCGFNNLANFNRQFKKHKGMTPRQYRKKLEAGL</sequence>
<evidence type="ECO:0000313" key="5">
    <source>
        <dbReference type="EMBL" id="MBY5956505.1"/>
    </source>
</evidence>
<dbReference type="EMBL" id="JAHVHU010000001">
    <property type="protein sequence ID" value="MBY5956505.1"/>
    <property type="molecule type" value="Genomic_DNA"/>
</dbReference>
<dbReference type="InterPro" id="IPR011051">
    <property type="entry name" value="RmlC_Cupin_sf"/>
</dbReference>
<evidence type="ECO:0000256" key="3">
    <source>
        <dbReference type="ARBA" id="ARBA00023163"/>
    </source>
</evidence>
<gene>
    <name evidence="5" type="ORF">KUV50_00055</name>
</gene>
<dbReference type="GO" id="GO:0003700">
    <property type="term" value="F:DNA-binding transcription factor activity"/>
    <property type="evidence" value="ECO:0007669"/>
    <property type="project" value="InterPro"/>
</dbReference>
<keyword evidence="6" id="KW-1185">Reference proteome</keyword>
<organism evidence="5 6">
    <name type="scientific">Membranihabitans marinus</name>
    <dbReference type="NCBI Taxonomy" id="1227546"/>
    <lineage>
        <taxon>Bacteria</taxon>
        <taxon>Pseudomonadati</taxon>
        <taxon>Bacteroidota</taxon>
        <taxon>Saprospiria</taxon>
        <taxon>Saprospirales</taxon>
        <taxon>Saprospiraceae</taxon>
        <taxon>Membranihabitans</taxon>
    </lineage>
</organism>
<keyword evidence="1" id="KW-0805">Transcription regulation</keyword>
<reference evidence="5" key="1">
    <citation type="submission" date="2021-06" db="EMBL/GenBank/DDBJ databases">
        <title>44 bacteria genomes isolated from Dapeng, Shenzhen.</title>
        <authorList>
            <person name="Zheng W."/>
            <person name="Yu S."/>
            <person name="Huang Y."/>
        </authorList>
    </citation>
    <scope>NUCLEOTIDE SEQUENCE</scope>
    <source>
        <strain evidence="5">DP5N28-2</strain>
    </source>
</reference>
<dbReference type="CDD" id="cd06976">
    <property type="entry name" value="cupin_MtlR-like_N"/>
    <property type="match status" value="1"/>
</dbReference>
<dbReference type="GO" id="GO:0043565">
    <property type="term" value="F:sequence-specific DNA binding"/>
    <property type="evidence" value="ECO:0007669"/>
    <property type="project" value="InterPro"/>
</dbReference>
<dbReference type="PANTHER" id="PTHR43280:SF27">
    <property type="entry name" value="TRANSCRIPTIONAL REGULATOR MTLR"/>
    <property type="match status" value="1"/>
</dbReference>
<proteinExistence type="predicted"/>
<comment type="caution">
    <text evidence="5">The sequence shown here is derived from an EMBL/GenBank/DDBJ whole genome shotgun (WGS) entry which is preliminary data.</text>
</comment>
<name>A0A953L7E2_9BACT</name>
<dbReference type="PROSITE" id="PS00041">
    <property type="entry name" value="HTH_ARAC_FAMILY_1"/>
    <property type="match status" value="1"/>
</dbReference>
<keyword evidence="2" id="KW-0238">DNA-binding</keyword>
<dbReference type="InterPro" id="IPR014710">
    <property type="entry name" value="RmlC-like_jellyroll"/>
</dbReference>
<dbReference type="Pfam" id="PF12833">
    <property type="entry name" value="HTH_18"/>
    <property type="match status" value="1"/>
</dbReference>
<dbReference type="AlphaFoldDB" id="A0A953L7E2"/>
<dbReference type="Proteomes" id="UP000753961">
    <property type="component" value="Unassembled WGS sequence"/>
</dbReference>
<evidence type="ECO:0000256" key="2">
    <source>
        <dbReference type="ARBA" id="ARBA00023125"/>
    </source>
</evidence>
<dbReference type="PRINTS" id="PR00032">
    <property type="entry name" value="HTHARAC"/>
</dbReference>